<evidence type="ECO:0000256" key="3">
    <source>
        <dbReference type="PROSITE-ProRule" id="PRU10007"/>
    </source>
</evidence>
<gene>
    <name evidence="6" type="ORF">C4K68_10365</name>
</gene>
<dbReference type="PANTHER" id="PTHR11699">
    <property type="entry name" value="ALDEHYDE DEHYDROGENASE-RELATED"/>
    <property type="match status" value="1"/>
</dbReference>
<evidence type="ECO:0000259" key="5">
    <source>
        <dbReference type="Pfam" id="PF00171"/>
    </source>
</evidence>
<proteinExistence type="inferred from homology"/>
<dbReference type="InterPro" id="IPR016163">
    <property type="entry name" value="Ald_DH_C"/>
</dbReference>
<protein>
    <submittedName>
        <fullName evidence="6">Aldehyde dehydrogenase PuuC</fullName>
    </submittedName>
</protein>
<sequence>MSNSKTLADWQALAHSIRIPGQAIIDGKACDALSGKHFTPINPANGQPLGDVAECDAADVDVAVAAARRAFADRRWAGMAPGQRKRIMQRWAALIDEHTDELALLETLNMGKPISDSLSVDVPATSRCIAWYGEAIDKIYDEIAPTASNALATITREPVGVVAVVVPWNFPMIMAAWKLGPALAAGNSVVLKPAEQSPLTAIRLAELALEAGIPAGVLNVLPGFGPTAGKALGLHMDVDALAFTGSTDVGKLFMQYAGQSNLKKVGLECGGKSPHIILDDCEDLDAAATAAAWGIFFNQGEMCTAGSRLIVHEKVYDRVLAKIAEVAATLQPGDPLDPATSLGALVEHKHMERVLDYIRIGQEEGATLYLGGQQVRQDTGGAFVQPTVFSDVNNSMRIAQEEIFGPVLAAIRVKDADEALQVANDVCYGLGAAVWTSNINTAHRISRGLRAGVVYVNCYDADDITVPFGGYKQSGIGRDKSLHAFDKYTELKTTWIRLTGC</sequence>
<evidence type="ECO:0000256" key="4">
    <source>
        <dbReference type="RuleBase" id="RU003345"/>
    </source>
</evidence>
<evidence type="ECO:0000256" key="2">
    <source>
        <dbReference type="ARBA" id="ARBA00023002"/>
    </source>
</evidence>
<dbReference type="Pfam" id="PF00171">
    <property type="entry name" value="Aldedh"/>
    <property type="match status" value="1"/>
</dbReference>
<accession>A0A2S5KT93</accession>
<dbReference type="Proteomes" id="UP000238196">
    <property type="component" value="Unassembled WGS sequence"/>
</dbReference>
<organism evidence="6 7">
    <name type="scientific">Proteobacteria bacterium 228</name>
    <dbReference type="NCBI Taxonomy" id="2083153"/>
    <lineage>
        <taxon>Bacteria</taxon>
        <taxon>Pseudomonadati</taxon>
        <taxon>Pseudomonadota</taxon>
    </lineage>
</organism>
<dbReference type="FunFam" id="3.40.605.10:FF:000026">
    <property type="entry name" value="Aldehyde dehydrogenase, putative"/>
    <property type="match status" value="1"/>
</dbReference>
<dbReference type="EMBL" id="PRLP01000033">
    <property type="protein sequence ID" value="PPC77486.1"/>
    <property type="molecule type" value="Genomic_DNA"/>
</dbReference>
<dbReference type="GO" id="GO:0004030">
    <property type="term" value="F:aldehyde dehydrogenase [NAD(P)+] activity"/>
    <property type="evidence" value="ECO:0007669"/>
    <property type="project" value="UniProtKB-ARBA"/>
</dbReference>
<evidence type="ECO:0000313" key="6">
    <source>
        <dbReference type="EMBL" id="PPC77486.1"/>
    </source>
</evidence>
<feature type="domain" description="Aldehyde dehydrogenase" evidence="5">
    <location>
        <begin position="36"/>
        <end position="493"/>
    </location>
</feature>
<dbReference type="InterPro" id="IPR016160">
    <property type="entry name" value="Ald_DH_CS_CYS"/>
</dbReference>
<comment type="similarity">
    <text evidence="1 4">Belongs to the aldehyde dehydrogenase family.</text>
</comment>
<dbReference type="CDD" id="cd07112">
    <property type="entry name" value="ALDH_GABALDH-PuuC"/>
    <property type="match status" value="1"/>
</dbReference>
<dbReference type="AlphaFoldDB" id="A0A2S5KT93"/>
<keyword evidence="2 4" id="KW-0560">Oxidoreductase</keyword>
<name>A0A2S5KT93_9PROT</name>
<dbReference type="SUPFAM" id="SSF53720">
    <property type="entry name" value="ALDH-like"/>
    <property type="match status" value="1"/>
</dbReference>
<dbReference type="FunFam" id="3.40.605.10:FF:000001">
    <property type="entry name" value="Aldehyde dehydrogenase 1"/>
    <property type="match status" value="1"/>
</dbReference>
<dbReference type="OrthoDB" id="5288248at2"/>
<dbReference type="InterPro" id="IPR015590">
    <property type="entry name" value="Aldehyde_DH_dom"/>
</dbReference>
<feature type="active site" evidence="3">
    <location>
        <position position="268"/>
    </location>
</feature>
<dbReference type="InterPro" id="IPR029510">
    <property type="entry name" value="Ald_DH_CS_GLU"/>
</dbReference>
<dbReference type="PROSITE" id="PS00070">
    <property type="entry name" value="ALDEHYDE_DEHYDR_CYS"/>
    <property type="match status" value="1"/>
</dbReference>
<reference evidence="6 7" key="1">
    <citation type="submission" date="2018-02" db="EMBL/GenBank/DDBJ databases">
        <title>novel marine gammaproteobacteria from coastal saline agro ecosystem.</title>
        <authorList>
            <person name="Krishnan R."/>
            <person name="Ramesh Kumar N."/>
        </authorList>
    </citation>
    <scope>NUCLEOTIDE SEQUENCE [LARGE SCALE GENOMIC DNA]</scope>
    <source>
        <strain evidence="6 7">228</strain>
    </source>
</reference>
<dbReference type="Gene3D" id="3.40.309.10">
    <property type="entry name" value="Aldehyde Dehydrogenase, Chain A, domain 2"/>
    <property type="match status" value="1"/>
</dbReference>
<evidence type="ECO:0000313" key="7">
    <source>
        <dbReference type="Proteomes" id="UP000238196"/>
    </source>
</evidence>
<dbReference type="InterPro" id="IPR016162">
    <property type="entry name" value="Ald_DH_N"/>
</dbReference>
<comment type="caution">
    <text evidence="6">The sequence shown here is derived from an EMBL/GenBank/DDBJ whole genome shotgun (WGS) entry which is preliminary data.</text>
</comment>
<dbReference type="FunFam" id="3.40.309.10:FF:000012">
    <property type="entry name" value="Betaine aldehyde dehydrogenase"/>
    <property type="match status" value="1"/>
</dbReference>
<dbReference type="Gene3D" id="3.40.605.10">
    <property type="entry name" value="Aldehyde Dehydrogenase, Chain A, domain 1"/>
    <property type="match status" value="1"/>
</dbReference>
<dbReference type="PROSITE" id="PS00687">
    <property type="entry name" value="ALDEHYDE_DEHYDR_GLU"/>
    <property type="match status" value="1"/>
</dbReference>
<evidence type="ECO:0000256" key="1">
    <source>
        <dbReference type="ARBA" id="ARBA00009986"/>
    </source>
</evidence>
<dbReference type="InterPro" id="IPR016161">
    <property type="entry name" value="Ald_DH/histidinol_DH"/>
</dbReference>